<dbReference type="KEGG" id="sgu:SGLAU_01240"/>
<dbReference type="PANTHER" id="PTHR43611">
    <property type="entry name" value="ALPHA-D-GLUCOSE 1-PHOSPHATE PHOSPHATASE"/>
    <property type="match status" value="1"/>
</dbReference>
<dbReference type="EMBL" id="CP009438">
    <property type="protein sequence ID" value="AIR96276.1"/>
    <property type="molecule type" value="Genomic_DNA"/>
</dbReference>
<reference evidence="2" key="1">
    <citation type="journal article" date="2015" name="J. Biotechnol.">
        <title>Complete genome sequence of the actinobacterium Streptomyces glaucescens GLA.O (DSM 40922) consisting of a linear chromosome and one linear plasmid.</title>
        <authorList>
            <person name="Ortseifen V."/>
            <person name="Winkler A."/>
            <person name="Albersmeier A."/>
            <person name="Wendler S."/>
            <person name="Puhler A."/>
            <person name="Kalinowski J."/>
            <person name="Ruckert C."/>
        </authorList>
    </citation>
    <scope>NUCLEOTIDE SEQUENCE [LARGE SCALE GENOMIC DNA]</scope>
    <source>
        <strain evidence="2">DSM 40922 / GLA O</strain>
    </source>
</reference>
<dbReference type="NCBIfam" id="TIGR01509">
    <property type="entry name" value="HAD-SF-IA-v3"/>
    <property type="match status" value="1"/>
</dbReference>
<dbReference type="STRING" id="1907.SGLAU_01240"/>
<evidence type="ECO:0000313" key="2">
    <source>
        <dbReference type="Proteomes" id="UP000029482"/>
    </source>
</evidence>
<dbReference type="InterPro" id="IPR036412">
    <property type="entry name" value="HAD-like_sf"/>
</dbReference>
<dbReference type="AlphaFoldDB" id="A0A089X3B1"/>
<dbReference type="Pfam" id="PF00702">
    <property type="entry name" value="Hydrolase"/>
    <property type="match status" value="1"/>
</dbReference>
<dbReference type="RefSeq" id="WP_366461093.1">
    <property type="nucleotide sequence ID" value="NZ_JBFATV010000052.1"/>
</dbReference>
<name>A0A089X3B1_STRGA</name>
<dbReference type="PANTHER" id="PTHR43611:SF3">
    <property type="entry name" value="FLAVIN MONONUCLEOTIDE HYDROLASE 1, CHLOROPLATIC"/>
    <property type="match status" value="1"/>
</dbReference>
<keyword evidence="2" id="KW-1185">Reference proteome</keyword>
<accession>A0A089X3B1</accession>
<protein>
    <submittedName>
        <fullName evidence="1">Putative aminosugar-converting enzyme, StsD</fullName>
    </submittedName>
</protein>
<dbReference type="eggNOG" id="COG1011">
    <property type="taxonomic scope" value="Bacteria"/>
</dbReference>
<dbReference type="SUPFAM" id="SSF56784">
    <property type="entry name" value="HAD-like"/>
    <property type="match status" value="1"/>
</dbReference>
<evidence type="ECO:0000313" key="1">
    <source>
        <dbReference type="EMBL" id="AIR96276.1"/>
    </source>
</evidence>
<sequence>MNITSRSMVALLDAKGRKQRRKGGVVIRTLFVDAGGVLYNNINEETDFLAQVARRYSRDEAETTRHAMASARVYESGRKHVHQVFQQLVGGLSWTGRGILDTRWLDRMYMARVRAYEDNFRVLREVREERPDLTLVLTNNEAEHWDRLKDEAHGHFAMFDVLCSSWRIRRVKPARAFFTEALRRTRAGAEETLLIDDRLPVLRAGAALGMQTLHVSTPDVLADRLGPLLRGRARPAPVR</sequence>
<organism evidence="1 2">
    <name type="scientific">Streptomyces glaucescens</name>
    <dbReference type="NCBI Taxonomy" id="1907"/>
    <lineage>
        <taxon>Bacteria</taxon>
        <taxon>Bacillati</taxon>
        <taxon>Actinomycetota</taxon>
        <taxon>Actinomycetes</taxon>
        <taxon>Kitasatosporales</taxon>
        <taxon>Streptomycetaceae</taxon>
        <taxon>Streptomyces</taxon>
    </lineage>
</organism>
<dbReference type="HOGENOM" id="CLU_1271673_0_0_11"/>
<dbReference type="Gene3D" id="3.40.50.1000">
    <property type="entry name" value="HAD superfamily/HAD-like"/>
    <property type="match status" value="1"/>
</dbReference>
<dbReference type="Proteomes" id="UP000029482">
    <property type="component" value="Chromosome"/>
</dbReference>
<gene>
    <name evidence="1" type="primary">stsD</name>
    <name evidence="1" type="ORF">SGLAU_01240</name>
</gene>
<dbReference type="InterPro" id="IPR006439">
    <property type="entry name" value="HAD-SF_hydro_IA"/>
</dbReference>
<proteinExistence type="predicted"/>
<dbReference type="InterPro" id="IPR023214">
    <property type="entry name" value="HAD_sf"/>
</dbReference>